<proteinExistence type="inferred from homology"/>
<evidence type="ECO:0000259" key="2">
    <source>
        <dbReference type="Pfam" id="PF00888"/>
    </source>
</evidence>
<dbReference type="InterPro" id="IPR001373">
    <property type="entry name" value="Cullin_N"/>
</dbReference>
<sequence length="279" mass="32857">MAAGAVRPLTFDEAWPFLQEEAINRIIDGLDGVEKRQFTSEEYMRIYTTVYNVCEPNPSGPEAQKLYDHYKKTFEDYISSKVLPSLQGKQNEQLLLELLRRWKIHKTMTYWMSRFFHYLDRYYTVRKKLPSVVQTANLAFYHMVYGEMNDQVTNAILSLIDREREGEDINKGIVREAIDIYVEIGDGSRKYYVQDFEGAMMTATTAFYSRKALDWITNQTYQDYMLKVEECLNQEKGRVSDYLKFRSKYNVLEIVEHELLVVHASKLEEKKKHVQEAAA</sequence>
<evidence type="ECO:0000256" key="1">
    <source>
        <dbReference type="ARBA" id="ARBA00006019"/>
    </source>
</evidence>
<protein>
    <submittedName>
        <fullName evidence="3">Cullin-1</fullName>
    </submittedName>
</protein>
<gene>
    <name evidence="3" type="ORF">Scaly_0424600</name>
</gene>
<evidence type="ECO:0000313" key="3">
    <source>
        <dbReference type="EMBL" id="KAL0390675.1"/>
    </source>
</evidence>
<dbReference type="Gene3D" id="1.20.1310.10">
    <property type="entry name" value="Cullin Repeats"/>
    <property type="match status" value="2"/>
</dbReference>
<dbReference type="Pfam" id="PF00888">
    <property type="entry name" value="Cullin"/>
    <property type="match status" value="1"/>
</dbReference>
<dbReference type="EMBL" id="JACGWM010000002">
    <property type="protein sequence ID" value="KAL0390675.1"/>
    <property type="molecule type" value="Genomic_DNA"/>
</dbReference>
<reference evidence="3" key="1">
    <citation type="submission" date="2020-06" db="EMBL/GenBank/DDBJ databases">
        <authorList>
            <person name="Li T."/>
            <person name="Hu X."/>
            <person name="Zhang T."/>
            <person name="Song X."/>
            <person name="Zhang H."/>
            <person name="Dai N."/>
            <person name="Sheng W."/>
            <person name="Hou X."/>
            <person name="Wei L."/>
        </authorList>
    </citation>
    <scope>NUCLEOTIDE SEQUENCE</scope>
    <source>
        <strain evidence="3">KEN8</strain>
        <tissue evidence="3">Leaf</tissue>
    </source>
</reference>
<name>A0AAW2SF34_9LAMI</name>
<dbReference type="GO" id="GO:0006511">
    <property type="term" value="P:ubiquitin-dependent protein catabolic process"/>
    <property type="evidence" value="ECO:0007669"/>
    <property type="project" value="InterPro"/>
</dbReference>
<dbReference type="SUPFAM" id="SSF74788">
    <property type="entry name" value="Cullin repeat-like"/>
    <property type="match status" value="1"/>
</dbReference>
<dbReference type="PANTHER" id="PTHR11932">
    <property type="entry name" value="CULLIN"/>
    <property type="match status" value="1"/>
</dbReference>
<accession>A0AAW2SF34</accession>
<dbReference type="GO" id="GO:0031625">
    <property type="term" value="F:ubiquitin protein ligase binding"/>
    <property type="evidence" value="ECO:0007669"/>
    <property type="project" value="InterPro"/>
</dbReference>
<dbReference type="InterPro" id="IPR045093">
    <property type="entry name" value="Cullin"/>
</dbReference>
<reference evidence="3" key="2">
    <citation type="journal article" date="2024" name="Plant">
        <title>Genomic evolution and insights into agronomic trait innovations of Sesamum species.</title>
        <authorList>
            <person name="Miao H."/>
            <person name="Wang L."/>
            <person name="Qu L."/>
            <person name="Liu H."/>
            <person name="Sun Y."/>
            <person name="Le M."/>
            <person name="Wang Q."/>
            <person name="Wei S."/>
            <person name="Zheng Y."/>
            <person name="Lin W."/>
            <person name="Duan Y."/>
            <person name="Cao H."/>
            <person name="Xiong S."/>
            <person name="Wang X."/>
            <person name="Wei L."/>
            <person name="Li C."/>
            <person name="Ma Q."/>
            <person name="Ju M."/>
            <person name="Zhao R."/>
            <person name="Li G."/>
            <person name="Mu C."/>
            <person name="Tian Q."/>
            <person name="Mei H."/>
            <person name="Zhang T."/>
            <person name="Gao T."/>
            <person name="Zhang H."/>
        </authorList>
    </citation>
    <scope>NUCLEOTIDE SEQUENCE</scope>
    <source>
        <strain evidence="3">KEN8</strain>
    </source>
</reference>
<feature type="domain" description="Cullin N-terminal" evidence="2">
    <location>
        <begin position="22"/>
        <end position="271"/>
    </location>
</feature>
<dbReference type="AlphaFoldDB" id="A0AAW2SF34"/>
<dbReference type="FunFam" id="1.20.1310.10:FF:000001">
    <property type="entry name" value="Cullin 3"/>
    <property type="match status" value="1"/>
</dbReference>
<comment type="caution">
    <text evidence="3">The sequence shown here is derived from an EMBL/GenBank/DDBJ whole genome shotgun (WGS) entry which is preliminary data.</text>
</comment>
<organism evidence="3">
    <name type="scientific">Sesamum calycinum</name>
    <dbReference type="NCBI Taxonomy" id="2727403"/>
    <lineage>
        <taxon>Eukaryota</taxon>
        <taxon>Viridiplantae</taxon>
        <taxon>Streptophyta</taxon>
        <taxon>Embryophyta</taxon>
        <taxon>Tracheophyta</taxon>
        <taxon>Spermatophyta</taxon>
        <taxon>Magnoliopsida</taxon>
        <taxon>eudicotyledons</taxon>
        <taxon>Gunneridae</taxon>
        <taxon>Pentapetalae</taxon>
        <taxon>asterids</taxon>
        <taxon>lamiids</taxon>
        <taxon>Lamiales</taxon>
        <taxon>Pedaliaceae</taxon>
        <taxon>Sesamum</taxon>
    </lineage>
</organism>
<comment type="similarity">
    <text evidence="1">Belongs to the cullin family.</text>
</comment>
<dbReference type="InterPro" id="IPR016159">
    <property type="entry name" value="Cullin_repeat-like_dom_sf"/>
</dbReference>